<evidence type="ECO:0000259" key="2">
    <source>
        <dbReference type="Pfam" id="PF01575"/>
    </source>
</evidence>
<dbReference type="CDD" id="cd03449">
    <property type="entry name" value="R_hydratase"/>
    <property type="match status" value="1"/>
</dbReference>
<comment type="caution">
    <text evidence="3">The sequence shown here is derived from an EMBL/GenBank/DDBJ whole genome shotgun (WGS) entry which is preliminary data.</text>
</comment>
<organism evidence="3 4">
    <name type="scientific">Plasticicumulans acidivorans</name>
    <dbReference type="NCBI Taxonomy" id="886464"/>
    <lineage>
        <taxon>Bacteria</taxon>
        <taxon>Pseudomonadati</taxon>
        <taxon>Pseudomonadota</taxon>
        <taxon>Gammaproteobacteria</taxon>
        <taxon>Candidatus Competibacteraceae</taxon>
        <taxon>Plasticicumulans</taxon>
    </lineage>
</organism>
<keyword evidence="1" id="KW-0456">Lyase</keyword>
<dbReference type="PANTHER" id="PTHR43437">
    <property type="entry name" value="HYDROXYACYL-THIOESTER DEHYDRATASE TYPE 2, MITOCHONDRIAL-RELATED"/>
    <property type="match status" value="1"/>
</dbReference>
<dbReference type="AlphaFoldDB" id="A0A317MR23"/>
<dbReference type="GO" id="GO:0006633">
    <property type="term" value="P:fatty acid biosynthetic process"/>
    <property type="evidence" value="ECO:0007669"/>
    <property type="project" value="InterPro"/>
</dbReference>
<proteinExistence type="predicted"/>
<evidence type="ECO:0000313" key="3">
    <source>
        <dbReference type="EMBL" id="PWV59141.1"/>
    </source>
</evidence>
<name>A0A317MR23_9GAMM</name>
<dbReference type="GO" id="GO:0019171">
    <property type="term" value="F:(3R)-hydroxyacyl-[acyl-carrier-protein] dehydratase activity"/>
    <property type="evidence" value="ECO:0007669"/>
    <property type="project" value="TreeGrafter"/>
</dbReference>
<gene>
    <name evidence="3" type="ORF">C7443_112141</name>
</gene>
<dbReference type="Gene3D" id="3.10.129.10">
    <property type="entry name" value="Hotdog Thioesterase"/>
    <property type="match status" value="1"/>
</dbReference>
<feature type="domain" description="MaoC-like" evidence="2">
    <location>
        <begin position="19"/>
        <end position="118"/>
    </location>
</feature>
<dbReference type="RefSeq" id="WP_110020001.1">
    <property type="nucleotide sequence ID" value="NZ_QGTJ01000012.1"/>
</dbReference>
<dbReference type="FunFam" id="3.10.129.10:FF:000042">
    <property type="entry name" value="MaoC domain protein dehydratase"/>
    <property type="match status" value="1"/>
</dbReference>
<dbReference type="OrthoDB" id="9774179at2"/>
<dbReference type="InterPro" id="IPR029069">
    <property type="entry name" value="HotDog_dom_sf"/>
</dbReference>
<dbReference type="GO" id="GO:0004312">
    <property type="term" value="F:fatty acid synthase activity"/>
    <property type="evidence" value="ECO:0007669"/>
    <property type="project" value="InterPro"/>
</dbReference>
<evidence type="ECO:0000256" key="1">
    <source>
        <dbReference type="ARBA" id="ARBA00023239"/>
    </source>
</evidence>
<dbReference type="Pfam" id="PF01575">
    <property type="entry name" value="MaoC_dehydratas"/>
    <property type="match status" value="1"/>
</dbReference>
<reference evidence="3 4" key="1">
    <citation type="submission" date="2018-05" db="EMBL/GenBank/DDBJ databases">
        <title>Genomic Encyclopedia of Type Strains, Phase IV (KMG-IV): sequencing the most valuable type-strain genomes for metagenomic binning, comparative biology and taxonomic classification.</title>
        <authorList>
            <person name="Goeker M."/>
        </authorList>
    </citation>
    <scope>NUCLEOTIDE SEQUENCE [LARGE SCALE GENOMIC DNA]</scope>
    <source>
        <strain evidence="3 4">DSM 23606</strain>
    </source>
</reference>
<dbReference type="InterPro" id="IPR002539">
    <property type="entry name" value="MaoC-like_dom"/>
</dbReference>
<sequence>MSDLHGYYIEDLSVGQTASYAKTITEADVVLFAGITGDDNPVHINQEFAETTMFKGRIVHGMFCAGLISCVAGTRMPGPGAIYVGQTLKFKAPVHIGDTVTATLTVREIILEKRRVICDTVATVKGRTVVEGEATFMIDHKPA</sequence>
<dbReference type="GO" id="GO:0005835">
    <property type="term" value="C:fatty acid synthase complex"/>
    <property type="evidence" value="ECO:0007669"/>
    <property type="project" value="InterPro"/>
</dbReference>
<dbReference type="Proteomes" id="UP000246569">
    <property type="component" value="Unassembled WGS sequence"/>
</dbReference>
<dbReference type="EMBL" id="QGTJ01000012">
    <property type="protein sequence ID" value="PWV59141.1"/>
    <property type="molecule type" value="Genomic_DNA"/>
</dbReference>
<dbReference type="PANTHER" id="PTHR43437:SF3">
    <property type="entry name" value="HYDROXYACYL-THIOESTER DEHYDRATASE TYPE 2, MITOCHONDRIAL"/>
    <property type="match status" value="1"/>
</dbReference>
<dbReference type="InterPro" id="IPR003965">
    <property type="entry name" value="Fatty_acid_synthase"/>
</dbReference>
<evidence type="ECO:0000313" key="4">
    <source>
        <dbReference type="Proteomes" id="UP000246569"/>
    </source>
</evidence>
<protein>
    <submittedName>
        <fullName evidence="3">3-hydroxybutyryl-CoA dehydratase</fullName>
    </submittedName>
</protein>
<dbReference type="SUPFAM" id="SSF54637">
    <property type="entry name" value="Thioesterase/thiol ester dehydrase-isomerase"/>
    <property type="match status" value="1"/>
</dbReference>
<accession>A0A317MR23</accession>
<dbReference type="InterPro" id="IPR050965">
    <property type="entry name" value="UPF0336/Enoyl-CoA_hydratase"/>
</dbReference>
<dbReference type="PRINTS" id="PR01483">
    <property type="entry name" value="FASYNTHASE"/>
</dbReference>
<keyword evidence="4" id="KW-1185">Reference proteome</keyword>